<protein>
    <submittedName>
        <fullName evidence="1">Uncharacterized protein</fullName>
    </submittedName>
</protein>
<proteinExistence type="predicted"/>
<evidence type="ECO:0000313" key="1">
    <source>
        <dbReference type="EMBL" id="KAJ9488612.1"/>
    </source>
</evidence>
<accession>A0AAI9TJU5</accession>
<dbReference type="InterPro" id="IPR029063">
    <property type="entry name" value="SAM-dependent_MTases_sf"/>
</dbReference>
<dbReference type="Proteomes" id="UP001227192">
    <property type="component" value="Unassembled WGS sequence"/>
</dbReference>
<keyword evidence="2" id="KW-1185">Reference proteome</keyword>
<evidence type="ECO:0000313" key="2">
    <source>
        <dbReference type="Proteomes" id="UP001227192"/>
    </source>
</evidence>
<name>A0AAI9TJU5_PENTH</name>
<organism evidence="1 2">
    <name type="scientific">Penicillium thymicola</name>
    <dbReference type="NCBI Taxonomy" id="293382"/>
    <lineage>
        <taxon>Eukaryota</taxon>
        <taxon>Fungi</taxon>
        <taxon>Dikarya</taxon>
        <taxon>Ascomycota</taxon>
        <taxon>Pezizomycotina</taxon>
        <taxon>Eurotiomycetes</taxon>
        <taxon>Eurotiomycetidae</taxon>
        <taxon>Eurotiales</taxon>
        <taxon>Aspergillaceae</taxon>
        <taxon>Penicillium</taxon>
    </lineage>
</organism>
<comment type="caution">
    <text evidence="1">The sequence shown here is derived from an EMBL/GenBank/DDBJ whole genome shotgun (WGS) entry which is preliminary data.</text>
</comment>
<reference evidence="1" key="2">
    <citation type="journal article" date="2016" name="Fungal Biol.">
        <title>Ochratoxin A production by Penicillium thymicola.</title>
        <authorList>
            <person name="Nguyen H.D.T."/>
            <person name="McMullin D.R."/>
            <person name="Ponomareva E."/>
            <person name="Riley R."/>
            <person name="Pomraning K.R."/>
            <person name="Baker S.E."/>
            <person name="Seifert K.A."/>
        </authorList>
    </citation>
    <scope>NUCLEOTIDE SEQUENCE</scope>
    <source>
        <strain evidence="1">DAOM 180753</strain>
    </source>
</reference>
<dbReference type="Gene3D" id="3.40.50.150">
    <property type="entry name" value="Vaccinia Virus protein VP39"/>
    <property type="match status" value="1"/>
</dbReference>
<dbReference type="EMBL" id="LACB01000112">
    <property type="protein sequence ID" value="KAJ9488612.1"/>
    <property type="molecule type" value="Genomic_DNA"/>
</dbReference>
<reference evidence="1" key="1">
    <citation type="submission" date="2015-06" db="EMBL/GenBank/DDBJ databases">
        <authorList>
            <person name="Nguyen H."/>
        </authorList>
    </citation>
    <scope>NUCLEOTIDE SEQUENCE</scope>
    <source>
        <strain evidence="1">DAOM 180753</strain>
    </source>
</reference>
<gene>
    <name evidence="1" type="ORF">VN97_g4704</name>
</gene>
<sequence length="318" mass="35133">MATNYIEEVFISYPSHQAVPKFQASAATNRTSSTTCKSDVLITAENGNQEISIKGLDLVQLPPSDTESSEAESFYVVKWKPDVHLVTSVQALRDAAPVEVHQRLPSFDDHEGSQLASAVFLLDTMDYVEREGLPSLPDHHKAFMDWMQRECELIAESSVPFVDRVLLEGIGESPSRRKELLDPVASKIARGKLLVRVGLQMIPILEQKVDCLDVMFEEDDLLERTYEEGLPGNITSAVAGYVHCLAHSRTDIKVLEVGAGTGSATKVILDSLMQTARLDGRGLVSSVSTYHFTDISAAFFQNAIQRFPTGRAFSVHMY</sequence>
<dbReference type="AlphaFoldDB" id="A0AAI9TJU5"/>